<dbReference type="InterPro" id="IPR051239">
    <property type="entry name" value="2'-dNMP_N-hydrolase"/>
</dbReference>
<evidence type="ECO:0000313" key="1">
    <source>
        <dbReference type="EMBL" id="MZZ16154.1"/>
    </source>
</evidence>
<dbReference type="EMBL" id="WXZT01000025">
    <property type="protein sequence ID" value="MZZ16154.1"/>
    <property type="molecule type" value="Genomic_DNA"/>
</dbReference>
<protein>
    <submittedName>
        <fullName evidence="1">Nucleoside 2-deoxyribosyltransferase</fullName>
    </submittedName>
</protein>
<dbReference type="GO" id="GO:0070694">
    <property type="term" value="F:5-hydroxymethyl-dUMP N-hydrolase activity"/>
    <property type="evidence" value="ECO:0007669"/>
    <property type="project" value="TreeGrafter"/>
</dbReference>
<dbReference type="RefSeq" id="WP_003117212.1">
    <property type="nucleotide sequence ID" value="NZ_AP014839.1"/>
</dbReference>
<dbReference type="Proteomes" id="UP000644192">
    <property type="component" value="Unassembled WGS sequence"/>
</dbReference>
<name>A0A080VPG8_PSEAI</name>
<dbReference type="GO" id="GO:0016740">
    <property type="term" value="F:transferase activity"/>
    <property type="evidence" value="ECO:0007669"/>
    <property type="project" value="UniProtKB-KW"/>
</dbReference>
<dbReference type="PROSITE" id="PS51318">
    <property type="entry name" value="TAT"/>
    <property type="match status" value="1"/>
</dbReference>
<keyword evidence="1" id="KW-0808">Transferase</keyword>
<dbReference type="GO" id="GO:0009159">
    <property type="term" value="P:deoxyribonucleoside monophosphate catabolic process"/>
    <property type="evidence" value="ECO:0007669"/>
    <property type="project" value="TreeGrafter"/>
</dbReference>
<dbReference type="PANTHER" id="PTHR15364:SF0">
    <property type="entry name" value="2'-DEOXYNUCLEOSIDE 5'-PHOSPHATE N-HYDROLASE 1"/>
    <property type="match status" value="1"/>
</dbReference>
<evidence type="ECO:0000313" key="2">
    <source>
        <dbReference type="Proteomes" id="UP000644192"/>
    </source>
</evidence>
<reference evidence="1" key="1">
    <citation type="submission" date="2020-01" db="EMBL/GenBank/DDBJ databases">
        <title>Bacteria Cultured from War Wounds Associated with the Conflict in Eastern Ukraine.</title>
        <authorList>
            <person name="Snesrud E."/>
            <person name="Galac M.R."/>
            <person name="Mc Gann P."/>
            <person name="Valentine K."/>
            <person name="Viacheslav K."/>
        </authorList>
    </citation>
    <scope>NUCLEOTIDE SEQUENCE</scope>
    <source>
        <strain evidence="1">VNMU148</strain>
    </source>
</reference>
<gene>
    <name evidence="1" type="ORF">GUL26_28195</name>
</gene>
<dbReference type="Gene3D" id="3.40.50.450">
    <property type="match status" value="1"/>
</dbReference>
<dbReference type="InterPro" id="IPR006311">
    <property type="entry name" value="TAT_signal"/>
</dbReference>
<dbReference type="AlphaFoldDB" id="A0A080VPG8"/>
<sequence>MNRSKGSSSRRTFLRLAALLLPAGALLGSLPGVRAAARPRKLYLAGPDVFRADAVAHGEALKALCARYGFEGLYPLDNALPKQLAEPREQAAWIYRANIGLIERADAVLANLNFFRGAEPDSGTAFEVGYATALGKPVYGYVDDAGSYAERIRRHAPELIGEDPTRDRDGMTLEEFGLPLNLMLAVPATLVVGDAEQALRQLASRRHG</sequence>
<comment type="caution">
    <text evidence="1">The sequence shown here is derived from an EMBL/GenBank/DDBJ whole genome shotgun (WGS) entry which is preliminary data.</text>
</comment>
<organism evidence="1 2">
    <name type="scientific">Pseudomonas aeruginosa</name>
    <dbReference type="NCBI Taxonomy" id="287"/>
    <lineage>
        <taxon>Bacteria</taxon>
        <taxon>Pseudomonadati</taxon>
        <taxon>Pseudomonadota</taxon>
        <taxon>Gammaproteobacteria</taxon>
        <taxon>Pseudomonadales</taxon>
        <taxon>Pseudomonadaceae</taxon>
        <taxon>Pseudomonas</taxon>
    </lineage>
</organism>
<proteinExistence type="predicted"/>
<dbReference type="InterPro" id="IPR007710">
    <property type="entry name" value="Nucleoside_deoxyribTrfase"/>
</dbReference>
<dbReference type="SUPFAM" id="SSF52309">
    <property type="entry name" value="N-(deoxy)ribosyltransferase-like"/>
    <property type="match status" value="1"/>
</dbReference>
<accession>A0A080VPG8</accession>
<dbReference type="eggNOG" id="COG3613">
    <property type="taxonomic scope" value="Bacteria"/>
</dbReference>
<dbReference type="Pfam" id="PF05014">
    <property type="entry name" value="Nuc_deoxyrib_tr"/>
    <property type="match status" value="1"/>
</dbReference>
<dbReference type="PANTHER" id="PTHR15364">
    <property type="entry name" value="2'-DEOXYNUCLEOSIDE 5'-PHOSPHATE N-HYDROLASE 1"/>
    <property type="match status" value="1"/>
</dbReference>